<feature type="compositionally biased region" description="Basic and acidic residues" evidence="8">
    <location>
        <begin position="32"/>
        <end position="45"/>
    </location>
</feature>
<dbReference type="GO" id="GO:0005506">
    <property type="term" value="F:iron ion binding"/>
    <property type="evidence" value="ECO:0007669"/>
    <property type="project" value="InterPro"/>
</dbReference>
<dbReference type="OrthoDB" id="3945418at2759"/>
<dbReference type="InterPro" id="IPR050479">
    <property type="entry name" value="CYP11_CYP27_families"/>
</dbReference>
<sequence length="196" mass="22110">MRRVNEVISYAKAMKSFRLEKTKAACPFSSDTPKEEAPTDPKPFKDIPGPSAMPIFGSQTNLKNNFVDDTTVQNYFDALVKMNQKYGPIVKESLGYGRGDVVHIFDPEDAKEVFNNDGKTPHIVPLQETTMKYREMRGMNPGLGNLNGDEWYRLRSSVQKGNDATAGRSKLPALYKSGVRKFNRSHKRAAGFQWRS</sequence>
<evidence type="ECO:0000256" key="6">
    <source>
        <dbReference type="ARBA" id="ARBA00023004"/>
    </source>
</evidence>
<keyword evidence="3" id="KW-0349">Heme</keyword>
<gene>
    <name evidence="9" type="ORF">CAUJ_LOCUS13692</name>
</gene>
<organism evidence="9 10">
    <name type="scientific">Caenorhabditis auriculariae</name>
    <dbReference type="NCBI Taxonomy" id="2777116"/>
    <lineage>
        <taxon>Eukaryota</taxon>
        <taxon>Metazoa</taxon>
        <taxon>Ecdysozoa</taxon>
        <taxon>Nematoda</taxon>
        <taxon>Chromadorea</taxon>
        <taxon>Rhabditida</taxon>
        <taxon>Rhabditina</taxon>
        <taxon>Rhabditomorpha</taxon>
        <taxon>Rhabditoidea</taxon>
        <taxon>Rhabditidae</taxon>
        <taxon>Peloderinae</taxon>
        <taxon>Caenorhabditis</taxon>
    </lineage>
</organism>
<keyword evidence="6" id="KW-0408">Iron</keyword>
<evidence type="ECO:0000256" key="2">
    <source>
        <dbReference type="ARBA" id="ARBA00010617"/>
    </source>
</evidence>
<dbReference type="Proteomes" id="UP000835052">
    <property type="component" value="Unassembled WGS sequence"/>
</dbReference>
<name>A0A8S1HMC0_9PELO</name>
<dbReference type="Gene3D" id="1.10.630.10">
    <property type="entry name" value="Cytochrome P450"/>
    <property type="match status" value="1"/>
</dbReference>
<protein>
    <submittedName>
        <fullName evidence="9">Uncharacterized protein</fullName>
    </submittedName>
</protein>
<evidence type="ECO:0000313" key="9">
    <source>
        <dbReference type="EMBL" id="CAD6197784.1"/>
    </source>
</evidence>
<keyword evidence="4" id="KW-0479">Metal-binding</keyword>
<dbReference type="PANTHER" id="PTHR24279:SF120">
    <property type="entry name" value="CYTOCHROME P450"/>
    <property type="match status" value="1"/>
</dbReference>
<evidence type="ECO:0000256" key="7">
    <source>
        <dbReference type="ARBA" id="ARBA00023033"/>
    </source>
</evidence>
<reference evidence="9" key="1">
    <citation type="submission" date="2020-10" db="EMBL/GenBank/DDBJ databases">
        <authorList>
            <person name="Kikuchi T."/>
        </authorList>
    </citation>
    <scope>NUCLEOTIDE SEQUENCE</scope>
    <source>
        <strain evidence="9">NKZ352</strain>
    </source>
</reference>
<dbReference type="InterPro" id="IPR001128">
    <property type="entry name" value="Cyt_P450"/>
</dbReference>
<dbReference type="GO" id="GO:0016705">
    <property type="term" value="F:oxidoreductase activity, acting on paired donors, with incorporation or reduction of molecular oxygen"/>
    <property type="evidence" value="ECO:0007669"/>
    <property type="project" value="InterPro"/>
</dbReference>
<keyword evidence="7" id="KW-0503">Monooxygenase</keyword>
<dbReference type="EMBL" id="CAJGYM010000104">
    <property type="protein sequence ID" value="CAD6197784.1"/>
    <property type="molecule type" value="Genomic_DNA"/>
</dbReference>
<dbReference type="SUPFAM" id="SSF48264">
    <property type="entry name" value="Cytochrome P450"/>
    <property type="match status" value="1"/>
</dbReference>
<dbReference type="AlphaFoldDB" id="A0A8S1HMC0"/>
<keyword evidence="5" id="KW-0560">Oxidoreductase</keyword>
<evidence type="ECO:0000256" key="5">
    <source>
        <dbReference type="ARBA" id="ARBA00023002"/>
    </source>
</evidence>
<comment type="cofactor">
    <cofactor evidence="1">
        <name>heme</name>
        <dbReference type="ChEBI" id="CHEBI:30413"/>
    </cofactor>
</comment>
<evidence type="ECO:0000256" key="1">
    <source>
        <dbReference type="ARBA" id="ARBA00001971"/>
    </source>
</evidence>
<dbReference type="InterPro" id="IPR036396">
    <property type="entry name" value="Cyt_P450_sf"/>
</dbReference>
<evidence type="ECO:0000256" key="8">
    <source>
        <dbReference type="SAM" id="MobiDB-lite"/>
    </source>
</evidence>
<evidence type="ECO:0000313" key="10">
    <source>
        <dbReference type="Proteomes" id="UP000835052"/>
    </source>
</evidence>
<proteinExistence type="inferred from homology"/>
<comment type="similarity">
    <text evidence="2">Belongs to the cytochrome P450 family.</text>
</comment>
<feature type="region of interest" description="Disordered" evidence="8">
    <location>
        <begin position="26"/>
        <end position="49"/>
    </location>
</feature>
<evidence type="ECO:0000256" key="3">
    <source>
        <dbReference type="ARBA" id="ARBA00022617"/>
    </source>
</evidence>
<dbReference type="PANTHER" id="PTHR24279">
    <property type="entry name" value="CYTOCHROME P450"/>
    <property type="match status" value="1"/>
</dbReference>
<dbReference type="Pfam" id="PF00067">
    <property type="entry name" value="p450"/>
    <property type="match status" value="1"/>
</dbReference>
<dbReference type="GO" id="GO:0004497">
    <property type="term" value="F:monooxygenase activity"/>
    <property type="evidence" value="ECO:0007669"/>
    <property type="project" value="UniProtKB-KW"/>
</dbReference>
<dbReference type="GO" id="GO:0020037">
    <property type="term" value="F:heme binding"/>
    <property type="evidence" value="ECO:0007669"/>
    <property type="project" value="InterPro"/>
</dbReference>
<evidence type="ECO:0000256" key="4">
    <source>
        <dbReference type="ARBA" id="ARBA00022723"/>
    </source>
</evidence>
<keyword evidence="10" id="KW-1185">Reference proteome</keyword>
<comment type="caution">
    <text evidence="9">The sequence shown here is derived from an EMBL/GenBank/DDBJ whole genome shotgun (WGS) entry which is preliminary data.</text>
</comment>
<accession>A0A8S1HMC0</accession>